<feature type="region of interest" description="Disordered" evidence="1">
    <location>
        <begin position="27"/>
        <end position="60"/>
    </location>
</feature>
<gene>
    <name evidence="2" type="ORF">A0J61_04990</name>
</gene>
<sequence>MAGPTRKRHNNNTRPTFMKQILLFVMPNSRQHQQREQKRQVDNSSIYSNNTSNESTSPFEKTYVSFPALEEDSASACGQRHQNDRNTVVKTTHDSILC</sequence>
<feature type="compositionally biased region" description="Polar residues" evidence="1">
    <location>
        <begin position="42"/>
        <end position="59"/>
    </location>
</feature>
<organism evidence="2 3">
    <name type="scientific">Choanephora cucurbitarum</name>
    <dbReference type="NCBI Taxonomy" id="101091"/>
    <lineage>
        <taxon>Eukaryota</taxon>
        <taxon>Fungi</taxon>
        <taxon>Fungi incertae sedis</taxon>
        <taxon>Mucoromycota</taxon>
        <taxon>Mucoromycotina</taxon>
        <taxon>Mucoromycetes</taxon>
        <taxon>Mucorales</taxon>
        <taxon>Mucorineae</taxon>
        <taxon>Choanephoraceae</taxon>
        <taxon>Choanephoroideae</taxon>
        <taxon>Choanephora</taxon>
    </lineage>
</organism>
<evidence type="ECO:0000313" key="2">
    <source>
        <dbReference type="EMBL" id="OBZ86963.1"/>
    </source>
</evidence>
<name>A0A1C7NCX9_9FUNG</name>
<dbReference type="AlphaFoldDB" id="A0A1C7NCX9"/>
<keyword evidence="3" id="KW-1185">Reference proteome</keyword>
<evidence type="ECO:0000313" key="3">
    <source>
        <dbReference type="Proteomes" id="UP000093000"/>
    </source>
</evidence>
<accession>A0A1C7NCX9</accession>
<dbReference type="InParanoid" id="A0A1C7NCX9"/>
<reference evidence="2 3" key="1">
    <citation type="submission" date="2016-03" db="EMBL/GenBank/DDBJ databases">
        <title>Choanephora cucurbitarum.</title>
        <authorList>
            <person name="Min B."/>
            <person name="Park H."/>
            <person name="Park J.-H."/>
            <person name="Shin H.-D."/>
            <person name="Choi I.-G."/>
        </authorList>
    </citation>
    <scope>NUCLEOTIDE SEQUENCE [LARGE SCALE GENOMIC DNA]</scope>
    <source>
        <strain evidence="2 3">KUS-F28377</strain>
    </source>
</reference>
<dbReference type="OrthoDB" id="2280028at2759"/>
<dbReference type="EMBL" id="LUGH01000257">
    <property type="protein sequence ID" value="OBZ86963.1"/>
    <property type="molecule type" value="Genomic_DNA"/>
</dbReference>
<evidence type="ECO:0000256" key="1">
    <source>
        <dbReference type="SAM" id="MobiDB-lite"/>
    </source>
</evidence>
<proteinExistence type="predicted"/>
<protein>
    <submittedName>
        <fullName evidence="2">Uncharacterized protein</fullName>
    </submittedName>
</protein>
<comment type="caution">
    <text evidence="2">The sequence shown here is derived from an EMBL/GenBank/DDBJ whole genome shotgun (WGS) entry which is preliminary data.</text>
</comment>
<dbReference type="Proteomes" id="UP000093000">
    <property type="component" value="Unassembled WGS sequence"/>
</dbReference>